<protein>
    <recommendedName>
        <fullName evidence="4">T. brucei spp.-specific protein</fullName>
    </recommendedName>
</protein>
<feature type="transmembrane region" description="Helical" evidence="1">
    <location>
        <begin position="92"/>
        <end position="113"/>
    </location>
</feature>
<evidence type="ECO:0000256" key="1">
    <source>
        <dbReference type="SAM" id="Phobius"/>
    </source>
</evidence>
<dbReference type="EMBL" id="CAXAJV020001281">
    <property type="protein sequence ID" value="CAL7934623.1"/>
    <property type="molecule type" value="Genomic_DNA"/>
</dbReference>
<dbReference type="PROSITE" id="PS51257">
    <property type="entry name" value="PROKAR_LIPOPROTEIN"/>
    <property type="match status" value="1"/>
</dbReference>
<feature type="transmembrane region" description="Helical" evidence="1">
    <location>
        <begin position="15"/>
        <end position="35"/>
    </location>
</feature>
<evidence type="ECO:0000313" key="3">
    <source>
        <dbReference type="Proteomes" id="UP001642520"/>
    </source>
</evidence>
<sequence length="233" mass="27088">MRVFHYSRVCFNVSFNNISLVLLSPVSISLFLSCSHSGKETHSMCSVLFPLLASLDTLCIHSLSLVSLTVSSHAILTHSNAHAHLPLSVSDLSIFFFFSFFFVTVFLCLLYSLDIAICSYGRARLNEYFFFSFFSFLEYGDKRCFVFHRYHFLLSLLFLPFFVFFFFFFKFECFILIAYSPRDGHVIRLTFSNGFRIFTQQGQPTVTTLSYRWAGTARRVEKFIIVIIHVEKE</sequence>
<keyword evidence="1" id="KW-1133">Transmembrane helix</keyword>
<proteinExistence type="predicted"/>
<evidence type="ECO:0000313" key="2">
    <source>
        <dbReference type="EMBL" id="CAL7934623.1"/>
    </source>
</evidence>
<name>A0ABP1N4U2_XYLVO</name>
<dbReference type="Proteomes" id="UP001642520">
    <property type="component" value="Unassembled WGS sequence"/>
</dbReference>
<keyword evidence="3" id="KW-1185">Reference proteome</keyword>
<comment type="caution">
    <text evidence="2">The sequence shown here is derived from an EMBL/GenBank/DDBJ whole genome shotgun (WGS) entry which is preliminary data.</text>
</comment>
<accession>A0ABP1N4U2</accession>
<reference evidence="2 3" key="1">
    <citation type="submission" date="2024-08" db="EMBL/GenBank/DDBJ databases">
        <authorList>
            <person name="Will J Nash"/>
            <person name="Angela Man"/>
            <person name="Seanna McTaggart"/>
            <person name="Kendall Baker"/>
            <person name="Tom Barker"/>
            <person name="Leah Catchpole"/>
            <person name="Alex Durrant"/>
            <person name="Karim Gharbi"/>
            <person name="Naomi Irish"/>
            <person name="Gemy Kaithakottil"/>
            <person name="Debby Ku"/>
            <person name="Aaliyah Providence"/>
            <person name="Felix Shaw"/>
            <person name="David Swarbreck"/>
            <person name="Chris Watkins"/>
            <person name="Ann M. McCartney"/>
            <person name="Giulio Formenti"/>
            <person name="Alice Mouton"/>
            <person name="Noel Vella"/>
            <person name="Bjorn M von Reumont"/>
            <person name="Adriana Vella"/>
            <person name="Wilfried Haerty"/>
        </authorList>
    </citation>
    <scope>NUCLEOTIDE SEQUENCE [LARGE SCALE GENOMIC DNA]</scope>
</reference>
<organism evidence="2 3">
    <name type="scientific">Xylocopa violacea</name>
    <name type="common">Violet carpenter bee</name>
    <name type="synonym">Apis violacea</name>
    <dbReference type="NCBI Taxonomy" id="135666"/>
    <lineage>
        <taxon>Eukaryota</taxon>
        <taxon>Metazoa</taxon>
        <taxon>Ecdysozoa</taxon>
        <taxon>Arthropoda</taxon>
        <taxon>Hexapoda</taxon>
        <taxon>Insecta</taxon>
        <taxon>Pterygota</taxon>
        <taxon>Neoptera</taxon>
        <taxon>Endopterygota</taxon>
        <taxon>Hymenoptera</taxon>
        <taxon>Apocrita</taxon>
        <taxon>Aculeata</taxon>
        <taxon>Apoidea</taxon>
        <taxon>Anthophila</taxon>
        <taxon>Apidae</taxon>
        <taxon>Xylocopa</taxon>
        <taxon>Xylocopa</taxon>
    </lineage>
</organism>
<keyword evidence="1" id="KW-0472">Membrane</keyword>
<keyword evidence="1" id="KW-0812">Transmembrane</keyword>
<evidence type="ECO:0008006" key="4">
    <source>
        <dbReference type="Google" id="ProtNLM"/>
    </source>
</evidence>
<gene>
    <name evidence="2" type="ORF">XYLVIOL_LOCUS1125</name>
</gene>
<feature type="transmembrane region" description="Helical" evidence="1">
    <location>
        <begin position="152"/>
        <end position="179"/>
    </location>
</feature>